<evidence type="ECO:0000256" key="7">
    <source>
        <dbReference type="ARBA" id="ARBA00023002"/>
    </source>
</evidence>
<feature type="binding site" evidence="9 11">
    <location>
        <position position="109"/>
    </location>
    <ligand>
        <name>FMN</name>
        <dbReference type="ChEBI" id="CHEBI:58210"/>
    </ligand>
</feature>
<comment type="caution">
    <text evidence="14">The sequence shown here is derived from an EMBL/GenBank/DDBJ whole genome shotgun (WGS) entry which is preliminary data.</text>
</comment>
<dbReference type="PANTHER" id="PTHR10851">
    <property type="entry name" value="PYRIDOXINE-5-PHOSPHATE OXIDASE"/>
    <property type="match status" value="1"/>
</dbReference>
<comment type="cofactor">
    <cofactor evidence="9 11">
        <name>FMN</name>
        <dbReference type="ChEBI" id="CHEBI:58210"/>
    </cofactor>
    <text evidence="9 11">Binds 1 FMN per subunit.</text>
</comment>
<dbReference type="HAMAP" id="MF_01629">
    <property type="entry name" value="PdxH"/>
    <property type="match status" value="1"/>
</dbReference>
<dbReference type="InterPro" id="IPR019740">
    <property type="entry name" value="Pyridox_Oxase_CS"/>
</dbReference>
<dbReference type="FunFam" id="2.30.110.10:FF:000005">
    <property type="entry name" value="NAD(P)H-hydrate epimerase"/>
    <property type="match status" value="1"/>
</dbReference>
<comment type="subunit">
    <text evidence="4 9">Homodimer.</text>
</comment>
<evidence type="ECO:0000256" key="9">
    <source>
        <dbReference type="HAMAP-Rule" id="MF_01629"/>
    </source>
</evidence>
<feature type="binding site" evidence="9 10">
    <location>
        <position position="127"/>
    </location>
    <ligand>
        <name>substrate</name>
    </ligand>
</feature>
<evidence type="ECO:0000259" key="12">
    <source>
        <dbReference type="Pfam" id="PF01243"/>
    </source>
</evidence>
<evidence type="ECO:0000313" key="15">
    <source>
        <dbReference type="Proteomes" id="UP000294616"/>
    </source>
</evidence>
<dbReference type="OrthoDB" id="9780392at2"/>
<feature type="binding site" evidence="9 11">
    <location>
        <position position="199"/>
    </location>
    <ligand>
        <name>FMN</name>
        <dbReference type="ChEBI" id="CHEBI:58210"/>
    </ligand>
</feature>
<keyword evidence="5 9" id="KW-0285">Flavoprotein</keyword>
<dbReference type="EMBL" id="SMGO01000001">
    <property type="protein sequence ID" value="TCK84834.1"/>
    <property type="molecule type" value="Genomic_DNA"/>
</dbReference>
<feature type="binding site" evidence="9 11">
    <location>
        <begin position="80"/>
        <end position="81"/>
    </location>
    <ligand>
        <name>FMN</name>
        <dbReference type="ChEBI" id="CHEBI:58210"/>
    </ligand>
</feature>
<dbReference type="InterPro" id="IPR000659">
    <property type="entry name" value="Pyridox_Oxase"/>
</dbReference>
<dbReference type="PROSITE" id="PS01064">
    <property type="entry name" value="PYRIDOX_OXIDASE"/>
    <property type="match status" value="1"/>
</dbReference>
<dbReference type="UniPathway" id="UPA01068">
    <property type="reaction ID" value="UER00304"/>
</dbReference>
<evidence type="ECO:0000256" key="1">
    <source>
        <dbReference type="ARBA" id="ARBA00004738"/>
    </source>
</evidence>
<comment type="catalytic activity">
    <reaction evidence="9">
        <text>pyridoxine 5'-phosphate + O2 = pyridoxal 5'-phosphate + H2O2</text>
        <dbReference type="Rhea" id="RHEA:15149"/>
        <dbReference type="ChEBI" id="CHEBI:15379"/>
        <dbReference type="ChEBI" id="CHEBI:16240"/>
        <dbReference type="ChEBI" id="CHEBI:58589"/>
        <dbReference type="ChEBI" id="CHEBI:597326"/>
        <dbReference type="EC" id="1.4.3.5"/>
    </reaction>
</comment>
<dbReference type="Pfam" id="PF10590">
    <property type="entry name" value="PNP_phzG_C"/>
    <property type="match status" value="1"/>
</dbReference>
<dbReference type="SUPFAM" id="SSF50475">
    <property type="entry name" value="FMN-binding split barrel"/>
    <property type="match status" value="1"/>
</dbReference>
<feature type="binding site" evidence="9 11">
    <location>
        <begin position="144"/>
        <end position="145"/>
    </location>
    <ligand>
        <name>FMN</name>
        <dbReference type="ChEBI" id="CHEBI:58210"/>
    </ligand>
</feature>
<name>A0A4R1M1W0_9SPHI</name>
<organism evidence="14 15">
    <name type="scientific">Albibacterium bauzanense</name>
    <dbReference type="NCBI Taxonomy" id="653929"/>
    <lineage>
        <taxon>Bacteria</taxon>
        <taxon>Pseudomonadati</taxon>
        <taxon>Bacteroidota</taxon>
        <taxon>Sphingobacteriia</taxon>
        <taxon>Sphingobacteriales</taxon>
        <taxon>Sphingobacteriaceae</taxon>
        <taxon>Albibacterium</taxon>
    </lineage>
</organism>
<comment type="catalytic activity">
    <reaction evidence="9">
        <text>pyridoxamine 5'-phosphate + O2 + H2O = pyridoxal 5'-phosphate + H2O2 + NH4(+)</text>
        <dbReference type="Rhea" id="RHEA:15817"/>
        <dbReference type="ChEBI" id="CHEBI:15377"/>
        <dbReference type="ChEBI" id="CHEBI:15379"/>
        <dbReference type="ChEBI" id="CHEBI:16240"/>
        <dbReference type="ChEBI" id="CHEBI:28938"/>
        <dbReference type="ChEBI" id="CHEBI:58451"/>
        <dbReference type="ChEBI" id="CHEBI:597326"/>
        <dbReference type="EC" id="1.4.3.5"/>
    </reaction>
</comment>
<dbReference type="GO" id="GO:0010181">
    <property type="term" value="F:FMN binding"/>
    <property type="evidence" value="ECO:0007669"/>
    <property type="project" value="UniProtKB-UniRule"/>
</dbReference>
<keyword evidence="15" id="KW-1185">Reference proteome</keyword>
<feature type="binding site" evidence="9 11">
    <location>
        <position position="189"/>
    </location>
    <ligand>
        <name>FMN</name>
        <dbReference type="ChEBI" id="CHEBI:58210"/>
    </ligand>
</feature>
<dbReference type="GO" id="GO:0008615">
    <property type="term" value="P:pyridoxine biosynthetic process"/>
    <property type="evidence" value="ECO:0007669"/>
    <property type="project" value="UniProtKB-UniRule"/>
</dbReference>
<comment type="pathway">
    <text evidence="1 9">Cofactor metabolism; pyridoxal 5'-phosphate salvage; pyridoxal 5'-phosphate from pyridoxamine 5'-phosphate: step 1/1.</text>
</comment>
<gene>
    <name evidence="9" type="primary">pdxH</name>
    <name evidence="14" type="ORF">C8N28_0128</name>
</gene>
<sequence>MEKDLSHLHDIRTEYIKAHLHEENVEKNPIEQFSNWFSEAIHAKVMEPNAMTLATTSASGQANARIVLLKYVDEKGFVFFTNYTSRKGEEIAENNKIALLFFWPELERQVRILGTVEKTSYQESEEYFHSRPIGSQLGALASHQSAKIESRTVIEENLDRLTEKFKDIEIPLPDYWGGYRLTPHYLEFWQGGAQRLHDRVVYEKRDSSWDIYRVSP</sequence>
<dbReference type="InterPro" id="IPR012349">
    <property type="entry name" value="Split_barrel_FMN-bd"/>
</dbReference>
<feature type="domain" description="Pyridoxine 5'-phosphate oxidase dimerisation C-terminal" evidence="13">
    <location>
        <begin position="176"/>
        <end position="216"/>
    </location>
</feature>
<keyword evidence="6 9" id="KW-0288">FMN</keyword>
<feature type="binding site" evidence="9 11">
    <location>
        <begin position="65"/>
        <end position="70"/>
    </location>
    <ligand>
        <name>FMN</name>
        <dbReference type="ChEBI" id="CHEBI:58210"/>
    </ligand>
</feature>
<dbReference type="EC" id="1.4.3.5" evidence="9"/>
<evidence type="ECO:0000256" key="8">
    <source>
        <dbReference type="ARBA" id="ARBA00023096"/>
    </source>
</evidence>
<feature type="binding site" evidence="9 11">
    <location>
        <position position="87"/>
    </location>
    <ligand>
        <name>FMN</name>
        <dbReference type="ChEBI" id="CHEBI:58210"/>
    </ligand>
</feature>
<accession>A0A4R1M1W0</accession>
<dbReference type="PIRSF" id="PIRSF000190">
    <property type="entry name" value="Pyd_amn-ph_oxd"/>
    <property type="match status" value="1"/>
</dbReference>
<dbReference type="Proteomes" id="UP000294616">
    <property type="component" value="Unassembled WGS sequence"/>
</dbReference>
<dbReference type="PANTHER" id="PTHR10851:SF0">
    <property type="entry name" value="PYRIDOXINE-5'-PHOSPHATE OXIDASE"/>
    <property type="match status" value="1"/>
</dbReference>
<reference evidence="14 15" key="1">
    <citation type="submission" date="2019-03" db="EMBL/GenBank/DDBJ databases">
        <title>Genomic Encyclopedia of Archaeal and Bacterial Type Strains, Phase II (KMG-II): from individual species to whole genera.</title>
        <authorList>
            <person name="Goeker M."/>
        </authorList>
    </citation>
    <scope>NUCLEOTIDE SEQUENCE [LARGE SCALE GENOMIC DNA]</scope>
    <source>
        <strain evidence="14 15">DSM 22554</strain>
    </source>
</reference>
<evidence type="ECO:0000256" key="6">
    <source>
        <dbReference type="ARBA" id="ARBA00022643"/>
    </source>
</evidence>
<evidence type="ECO:0000259" key="13">
    <source>
        <dbReference type="Pfam" id="PF10590"/>
    </source>
</evidence>
<proteinExistence type="inferred from homology"/>
<dbReference type="NCBIfam" id="TIGR00558">
    <property type="entry name" value="pdxH"/>
    <property type="match status" value="1"/>
</dbReference>
<evidence type="ECO:0000256" key="5">
    <source>
        <dbReference type="ARBA" id="ARBA00022630"/>
    </source>
</evidence>
<dbReference type="Gene3D" id="2.30.110.10">
    <property type="entry name" value="Electron Transport, Fmn-binding Protein, Chain A"/>
    <property type="match status" value="1"/>
</dbReference>
<comment type="similarity">
    <text evidence="3 9">Belongs to the pyridoxamine 5'-phosphate oxidase family.</text>
</comment>
<feature type="binding site" evidence="9 10">
    <location>
        <position position="131"/>
    </location>
    <ligand>
        <name>substrate</name>
    </ligand>
</feature>
<evidence type="ECO:0000256" key="11">
    <source>
        <dbReference type="PIRSR" id="PIRSR000190-2"/>
    </source>
</evidence>
<dbReference type="AlphaFoldDB" id="A0A4R1M1W0"/>
<dbReference type="InterPro" id="IPR011576">
    <property type="entry name" value="Pyridox_Oxase_N"/>
</dbReference>
<dbReference type="GO" id="GO:0004733">
    <property type="term" value="F:pyridoxamine phosphate oxidase activity"/>
    <property type="evidence" value="ECO:0007669"/>
    <property type="project" value="UniProtKB-UniRule"/>
</dbReference>
<protein>
    <recommendedName>
        <fullName evidence="9">Pyridoxine/pyridoxamine 5'-phosphate oxidase</fullName>
        <ecNumber evidence="9">1.4.3.5</ecNumber>
    </recommendedName>
    <alternativeName>
        <fullName evidence="9">PNP/PMP oxidase</fullName>
        <shortName evidence="9">PNPOx</shortName>
    </alternativeName>
    <alternativeName>
        <fullName evidence="9">Pyridoxal 5'-phosphate synthase</fullName>
    </alternativeName>
</protein>
<feature type="domain" description="Pyridoxamine 5'-phosphate oxidase N-terminal" evidence="12">
    <location>
        <begin position="38"/>
        <end position="161"/>
    </location>
</feature>
<evidence type="ECO:0000313" key="14">
    <source>
        <dbReference type="EMBL" id="TCK84834.1"/>
    </source>
</evidence>
<comment type="function">
    <text evidence="9">Catalyzes the oxidation of either pyridoxine 5'-phosphate (PNP) or pyridoxamine 5'-phosphate (PMP) into pyridoxal 5'-phosphate (PLP).</text>
</comment>
<keyword evidence="8 9" id="KW-0664">Pyridoxine biosynthesis</keyword>
<evidence type="ECO:0000256" key="4">
    <source>
        <dbReference type="ARBA" id="ARBA00011738"/>
    </source>
</evidence>
<evidence type="ECO:0000256" key="2">
    <source>
        <dbReference type="ARBA" id="ARBA00005037"/>
    </source>
</evidence>
<dbReference type="Pfam" id="PF01243">
    <property type="entry name" value="PNPOx_N"/>
    <property type="match status" value="1"/>
</dbReference>
<feature type="binding site" evidence="9 11">
    <location>
        <position position="86"/>
    </location>
    <ligand>
        <name>FMN</name>
        <dbReference type="ChEBI" id="CHEBI:58210"/>
    </ligand>
</feature>
<comment type="pathway">
    <text evidence="2 9">Cofactor metabolism; pyridoxal 5'-phosphate salvage; pyridoxal 5'-phosphate from pyridoxine 5'-phosphate: step 1/1.</text>
</comment>
<evidence type="ECO:0000256" key="3">
    <source>
        <dbReference type="ARBA" id="ARBA00007301"/>
    </source>
</evidence>
<dbReference type="RefSeq" id="WP_132220517.1">
    <property type="nucleotide sequence ID" value="NZ_SMGO01000001.1"/>
</dbReference>
<feature type="binding site" evidence="10">
    <location>
        <begin position="12"/>
        <end position="15"/>
    </location>
    <ligand>
        <name>substrate</name>
    </ligand>
</feature>
<dbReference type="NCBIfam" id="NF004231">
    <property type="entry name" value="PRK05679.1"/>
    <property type="match status" value="1"/>
</dbReference>
<dbReference type="InterPro" id="IPR019576">
    <property type="entry name" value="Pyridoxamine_oxidase_dimer_C"/>
</dbReference>
<feature type="binding site" evidence="9 10">
    <location>
        <position position="70"/>
    </location>
    <ligand>
        <name>substrate</name>
    </ligand>
</feature>
<keyword evidence="7 9" id="KW-0560">Oxidoreductase</keyword>
<feature type="binding site" evidence="9 10">
    <location>
        <position position="135"/>
    </location>
    <ligand>
        <name>substrate</name>
    </ligand>
</feature>
<feature type="binding site" evidence="9 10">
    <location>
        <begin position="195"/>
        <end position="197"/>
    </location>
    <ligand>
        <name>substrate</name>
    </ligand>
</feature>
<evidence type="ECO:0000256" key="10">
    <source>
        <dbReference type="PIRSR" id="PIRSR000190-1"/>
    </source>
</evidence>